<reference evidence="1 2" key="1">
    <citation type="journal article" date="2011" name="J. Bacteriol.">
        <title>Complete genome sequence of Acidaminococcus intestini RYC-MR95, a Gram-negative bacterium from the phylum Firmicutes.</title>
        <authorList>
            <person name="D'Auria G."/>
            <person name="Galan J.C."/>
            <person name="Rodriguez-Alcayna M."/>
            <person name="Moya A."/>
            <person name="Baquero F."/>
            <person name="Latorre A."/>
        </authorList>
    </citation>
    <scope>NUCLEOTIDE SEQUENCE [LARGE SCALE GENOMIC DNA]</scope>
    <source>
        <strain evidence="1 2">RyC-MR95</strain>
    </source>
</reference>
<dbReference type="RefSeq" id="WP_014128857.1">
    <property type="nucleotide sequence ID" value="NC_016077.1"/>
</dbReference>
<sequence>MNRYPPGTNRQTFKEIQRMPPIKLSEWLLTYGDYWLNEGAHAQWDICKEALHRMYGFGPSRLERLEDEMNQIMNERRNTNAD</sequence>
<dbReference type="PATRIC" id="fig|568816.4.peg.1794"/>
<evidence type="ECO:0000313" key="2">
    <source>
        <dbReference type="Proteomes" id="UP000007093"/>
    </source>
</evidence>
<dbReference type="EMBL" id="CP003058">
    <property type="protein sequence ID" value="AEQ23058.1"/>
    <property type="molecule type" value="Genomic_DNA"/>
</dbReference>
<dbReference type="InParanoid" id="G4Q3Z2"/>
<name>G4Q3Z2_ACIIR</name>
<keyword evidence="2" id="KW-1185">Reference proteome</keyword>
<dbReference type="Proteomes" id="UP000007093">
    <property type="component" value="Chromosome"/>
</dbReference>
<accession>G4Q3Z2</accession>
<evidence type="ECO:0000313" key="1">
    <source>
        <dbReference type="EMBL" id="AEQ23058.1"/>
    </source>
</evidence>
<dbReference type="KEGG" id="ain:Acin_1847"/>
<organism evidence="1 2">
    <name type="scientific">Acidaminococcus intestini (strain RyC-MR95)</name>
    <dbReference type="NCBI Taxonomy" id="568816"/>
    <lineage>
        <taxon>Bacteria</taxon>
        <taxon>Bacillati</taxon>
        <taxon>Bacillota</taxon>
        <taxon>Negativicutes</taxon>
        <taxon>Acidaminococcales</taxon>
        <taxon>Acidaminococcaceae</taxon>
        <taxon>Acidaminococcus</taxon>
    </lineage>
</organism>
<dbReference type="HOGENOM" id="CLU_2550620_0_0_9"/>
<dbReference type="AlphaFoldDB" id="G4Q3Z2"/>
<proteinExistence type="predicted"/>
<protein>
    <submittedName>
        <fullName evidence="1">Uncharacterized protein</fullName>
    </submittedName>
</protein>
<dbReference type="STRING" id="568816.Acin_1847"/>
<gene>
    <name evidence="1" type="ordered locus">Acin_1847</name>
</gene>